<dbReference type="Pfam" id="PF04705">
    <property type="entry name" value="TSNR_N"/>
    <property type="match status" value="1"/>
</dbReference>
<organism evidence="5 6">
    <name type="scientific">Canibacter oris</name>
    <dbReference type="NCBI Taxonomy" id="1365628"/>
    <lineage>
        <taxon>Bacteria</taxon>
        <taxon>Bacillati</taxon>
        <taxon>Actinomycetota</taxon>
        <taxon>Actinomycetes</taxon>
        <taxon>Micrococcales</taxon>
        <taxon>Microbacteriaceae</taxon>
        <taxon>Canibacter</taxon>
    </lineage>
</organism>
<dbReference type="InterPro" id="IPR051259">
    <property type="entry name" value="rRNA_Methyltransferase"/>
</dbReference>
<accession>A0A840DSJ4</accession>
<evidence type="ECO:0000313" key="6">
    <source>
        <dbReference type="Proteomes" id="UP000571183"/>
    </source>
</evidence>
<evidence type="ECO:0000259" key="3">
    <source>
        <dbReference type="Pfam" id="PF00588"/>
    </source>
</evidence>
<dbReference type="PANTHER" id="PTHR43191">
    <property type="entry name" value="RRNA METHYLTRANSFERASE 3"/>
    <property type="match status" value="1"/>
</dbReference>
<proteinExistence type="predicted"/>
<keyword evidence="2 5" id="KW-0808">Transferase</keyword>
<dbReference type="SUPFAM" id="SSF75217">
    <property type="entry name" value="alpha/beta knot"/>
    <property type="match status" value="1"/>
</dbReference>
<dbReference type="PANTHER" id="PTHR43191:SF2">
    <property type="entry name" value="RRNA METHYLTRANSFERASE 3, MITOCHONDRIAL"/>
    <property type="match status" value="1"/>
</dbReference>
<dbReference type="InterPro" id="IPR029026">
    <property type="entry name" value="tRNA_m1G_MTases_N"/>
</dbReference>
<dbReference type="InterPro" id="IPR001537">
    <property type="entry name" value="SpoU_MeTrfase"/>
</dbReference>
<dbReference type="InterPro" id="IPR029028">
    <property type="entry name" value="Alpha/beta_knot_MTases"/>
</dbReference>
<protein>
    <submittedName>
        <fullName evidence="5">TrmH family RNA methyltransferase</fullName>
    </submittedName>
</protein>
<keyword evidence="1 5" id="KW-0489">Methyltransferase</keyword>
<dbReference type="Pfam" id="PF00588">
    <property type="entry name" value="SpoU_methylase"/>
    <property type="match status" value="1"/>
</dbReference>
<gene>
    <name evidence="5" type="ORF">F5897_001432</name>
</gene>
<dbReference type="GO" id="GO:0003723">
    <property type="term" value="F:RNA binding"/>
    <property type="evidence" value="ECO:0007669"/>
    <property type="project" value="InterPro"/>
</dbReference>
<comment type="caution">
    <text evidence="5">The sequence shown here is derived from an EMBL/GenBank/DDBJ whole genome shotgun (WGS) entry which is preliminary data.</text>
</comment>
<dbReference type="RefSeq" id="WP_183305014.1">
    <property type="nucleotide sequence ID" value="NZ_JACIFD010000015.1"/>
</dbReference>
<dbReference type="InterPro" id="IPR029064">
    <property type="entry name" value="Ribosomal_eL30-like_sf"/>
</dbReference>
<evidence type="ECO:0000313" key="5">
    <source>
        <dbReference type="EMBL" id="MBB4072106.1"/>
    </source>
</evidence>
<dbReference type="Proteomes" id="UP000571183">
    <property type="component" value="Unassembled WGS sequence"/>
</dbReference>
<evidence type="ECO:0000259" key="4">
    <source>
        <dbReference type="Pfam" id="PF04705"/>
    </source>
</evidence>
<name>A0A840DSJ4_9MICO</name>
<dbReference type="EMBL" id="JACIFD010000015">
    <property type="protein sequence ID" value="MBB4072106.1"/>
    <property type="molecule type" value="Genomic_DNA"/>
</dbReference>
<reference evidence="5" key="1">
    <citation type="submission" date="2020-08" db="EMBL/GenBank/DDBJ databases">
        <title>Sequencing the genomes of 1000 actinobacteria strains.</title>
        <authorList>
            <person name="Klenk H.-P."/>
        </authorList>
    </citation>
    <scope>NUCLEOTIDE SEQUENCE [LARGE SCALE GENOMIC DNA]</scope>
    <source>
        <strain evidence="5">DSM 27064</strain>
    </source>
</reference>
<feature type="domain" description="Thiostrepton-resistance methylase N-terminal" evidence="4">
    <location>
        <begin position="5"/>
        <end position="118"/>
    </location>
</feature>
<dbReference type="GO" id="GO:0008649">
    <property type="term" value="F:rRNA methyltransferase activity"/>
    <property type="evidence" value="ECO:0007669"/>
    <property type="project" value="InterPro"/>
</dbReference>
<evidence type="ECO:0000256" key="2">
    <source>
        <dbReference type="ARBA" id="ARBA00022679"/>
    </source>
</evidence>
<dbReference type="InterPro" id="IPR006795">
    <property type="entry name" value="Thiostrepton-R_Mease_TSNR_N"/>
</dbReference>
<dbReference type="Gene3D" id="3.30.1330.30">
    <property type="match status" value="1"/>
</dbReference>
<sequence>MPQHITTVTDPLAHRLKDVLRSKAARPRTIIIDDHENIAQAVAARVRIETLFITSVAAAATARLTAEKPALLELFADAQLPEVVTIEPAAVKALFGDDKHVKIFALATAPTPRKLSSLLTDGSVSGDIVVLDGVKIVGNIGAITRTACALGAAGVVLLESDLKTVYDRRLVRASRGLVFTLPVIIASQAQFADFVTAQRIPVATLDIAATAPLTTIKQVKEPLALVLGSEREGVSKELTELATHRYVIKMDPRVESLNVSVTAAIALFQHQQD</sequence>
<dbReference type="GO" id="GO:0046677">
    <property type="term" value="P:response to antibiotic"/>
    <property type="evidence" value="ECO:0007669"/>
    <property type="project" value="InterPro"/>
</dbReference>
<feature type="domain" description="tRNA/rRNA methyltransferase SpoU type" evidence="3">
    <location>
        <begin position="128"/>
        <end position="268"/>
    </location>
</feature>
<dbReference type="AlphaFoldDB" id="A0A840DSJ4"/>
<dbReference type="Gene3D" id="3.40.1280.10">
    <property type="match status" value="1"/>
</dbReference>
<keyword evidence="6" id="KW-1185">Reference proteome</keyword>
<evidence type="ECO:0000256" key="1">
    <source>
        <dbReference type="ARBA" id="ARBA00022603"/>
    </source>
</evidence>